<dbReference type="AlphaFoldDB" id="A0A0F9D0C5"/>
<sequence>MSHLRIKTNGIACAPVIEVDGVNVAGAVSTVEITMEPGEVTRVRLTIPTGLDLELDAEVTKVIDALPAEAA</sequence>
<dbReference type="EMBL" id="LAZR01044075">
    <property type="protein sequence ID" value="KKL05533.1"/>
    <property type="molecule type" value="Genomic_DNA"/>
</dbReference>
<organism evidence="1">
    <name type="scientific">marine sediment metagenome</name>
    <dbReference type="NCBI Taxonomy" id="412755"/>
    <lineage>
        <taxon>unclassified sequences</taxon>
        <taxon>metagenomes</taxon>
        <taxon>ecological metagenomes</taxon>
    </lineage>
</organism>
<accession>A0A0F9D0C5</accession>
<gene>
    <name evidence="1" type="ORF">LCGC14_2605070</name>
</gene>
<name>A0A0F9D0C5_9ZZZZ</name>
<proteinExistence type="predicted"/>
<reference evidence="1" key="1">
    <citation type="journal article" date="2015" name="Nature">
        <title>Complex archaea that bridge the gap between prokaryotes and eukaryotes.</title>
        <authorList>
            <person name="Spang A."/>
            <person name="Saw J.H."/>
            <person name="Jorgensen S.L."/>
            <person name="Zaremba-Niedzwiedzka K."/>
            <person name="Martijn J."/>
            <person name="Lind A.E."/>
            <person name="van Eijk R."/>
            <person name="Schleper C."/>
            <person name="Guy L."/>
            <person name="Ettema T.J."/>
        </authorList>
    </citation>
    <scope>NUCLEOTIDE SEQUENCE</scope>
</reference>
<comment type="caution">
    <text evidence="1">The sequence shown here is derived from an EMBL/GenBank/DDBJ whole genome shotgun (WGS) entry which is preliminary data.</text>
</comment>
<evidence type="ECO:0000313" key="1">
    <source>
        <dbReference type="EMBL" id="KKL05533.1"/>
    </source>
</evidence>
<protein>
    <submittedName>
        <fullName evidence="1">Uncharacterized protein</fullName>
    </submittedName>
</protein>